<evidence type="ECO:0000256" key="8">
    <source>
        <dbReference type="ARBA" id="ARBA00022840"/>
    </source>
</evidence>
<gene>
    <name evidence="10" type="ORF">MNBD_IGNAVI01-3177</name>
</gene>
<evidence type="ECO:0000256" key="1">
    <source>
        <dbReference type="ARBA" id="ARBA00004870"/>
    </source>
</evidence>
<keyword evidence="3" id="KW-0444">Lipid biosynthesis</keyword>
<sequence>MTTRNKLFDRGIFSQVKVEAKVISIGNITVGGAGKTPTVIMVTKLLKEAGIKAGILSRGYSRNSKGYQLISDGSTLFLPVNKSGDEIYLAAEECGVPAAVSERRVEGAQKFIRDTNVDAIVLDDAYQHRWLDRDLNVLVFDQRFLTKKGIIDRNLLPLGRMREPFSSVDRADVVIVNRKFTEKVDVPKSIIKLFEGKKLFYGYYVASGVYDVKNHQKFRLNEFEGEKSLVVCGIARPYSFLKILEQKDIDISNKLLFKDHKEYKLREVNLIRKKFYETNSNSVVTTQKDFVKLKAFAKELDDIDIYYLKIDMLIEQEEKFKEQILKLFN</sequence>
<keyword evidence="4" id="KW-0441">Lipid A biosynthesis</keyword>
<protein>
    <recommendedName>
        <fullName evidence="2">tetraacyldisaccharide 4'-kinase</fullName>
        <ecNumber evidence="2">2.7.1.130</ecNumber>
    </recommendedName>
</protein>
<accession>A0A3B1D0Z5</accession>
<keyword evidence="5 10" id="KW-0808">Transferase</keyword>
<dbReference type="GO" id="GO:0009244">
    <property type="term" value="P:lipopolysaccharide core region biosynthetic process"/>
    <property type="evidence" value="ECO:0007669"/>
    <property type="project" value="TreeGrafter"/>
</dbReference>
<dbReference type="InterPro" id="IPR027417">
    <property type="entry name" value="P-loop_NTPase"/>
</dbReference>
<dbReference type="EMBL" id="UOGD01000460">
    <property type="protein sequence ID" value="VAX29668.1"/>
    <property type="molecule type" value="Genomic_DNA"/>
</dbReference>
<evidence type="ECO:0000256" key="4">
    <source>
        <dbReference type="ARBA" id="ARBA00022556"/>
    </source>
</evidence>
<dbReference type="SUPFAM" id="SSF52540">
    <property type="entry name" value="P-loop containing nucleoside triphosphate hydrolases"/>
    <property type="match status" value="1"/>
</dbReference>
<dbReference type="EC" id="2.7.1.130" evidence="2"/>
<dbReference type="UniPathway" id="UPA00359">
    <property type="reaction ID" value="UER00482"/>
</dbReference>
<comment type="pathway">
    <text evidence="1">Glycolipid biosynthesis; lipid IV(A) biosynthesis; lipid IV(A) from (3R)-3-hydroxytetradecanoyl-[acyl-carrier-protein] and UDP-N-acetyl-alpha-D-glucosamine: step 6/6.</text>
</comment>
<name>A0A3B1D0Z5_9ZZZZ</name>
<dbReference type="GO" id="GO:0005886">
    <property type="term" value="C:plasma membrane"/>
    <property type="evidence" value="ECO:0007669"/>
    <property type="project" value="TreeGrafter"/>
</dbReference>
<keyword evidence="9" id="KW-0443">Lipid metabolism</keyword>
<dbReference type="HAMAP" id="MF_00409">
    <property type="entry name" value="LpxK"/>
    <property type="match status" value="1"/>
</dbReference>
<dbReference type="GO" id="GO:0009245">
    <property type="term" value="P:lipid A biosynthetic process"/>
    <property type="evidence" value="ECO:0007669"/>
    <property type="project" value="UniProtKB-KW"/>
</dbReference>
<dbReference type="Pfam" id="PF02606">
    <property type="entry name" value="LpxK"/>
    <property type="match status" value="1"/>
</dbReference>
<evidence type="ECO:0000256" key="6">
    <source>
        <dbReference type="ARBA" id="ARBA00022741"/>
    </source>
</evidence>
<evidence type="ECO:0000256" key="5">
    <source>
        <dbReference type="ARBA" id="ARBA00022679"/>
    </source>
</evidence>
<evidence type="ECO:0000256" key="3">
    <source>
        <dbReference type="ARBA" id="ARBA00022516"/>
    </source>
</evidence>
<dbReference type="GO" id="GO:0005524">
    <property type="term" value="F:ATP binding"/>
    <property type="evidence" value="ECO:0007669"/>
    <property type="project" value="UniProtKB-KW"/>
</dbReference>
<keyword evidence="6" id="KW-0547">Nucleotide-binding</keyword>
<evidence type="ECO:0000313" key="10">
    <source>
        <dbReference type="EMBL" id="VAX29668.1"/>
    </source>
</evidence>
<dbReference type="AlphaFoldDB" id="A0A3B1D0Z5"/>
<keyword evidence="7 10" id="KW-0418">Kinase</keyword>
<dbReference type="InterPro" id="IPR003758">
    <property type="entry name" value="LpxK"/>
</dbReference>
<organism evidence="10">
    <name type="scientific">hydrothermal vent metagenome</name>
    <dbReference type="NCBI Taxonomy" id="652676"/>
    <lineage>
        <taxon>unclassified sequences</taxon>
        <taxon>metagenomes</taxon>
        <taxon>ecological metagenomes</taxon>
    </lineage>
</organism>
<reference evidence="10" key="1">
    <citation type="submission" date="2018-06" db="EMBL/GenBank/DDBJ databases">
        <authorList>
            <person name="Zhirakovskaya E."/>
        </authorList>
    </citation>
    <scope>NUCLEOTIDE SEQUENCE</scope>
</reference>
<dbReference type="GO" id="GO:0009029">
    <property type="term" value="F:lipid-A 4'-kinase activity"/>
    <property type="evidence" value="ECO:0007669"/>
    <property type="project" value="UniProtKB-EC"/>
</dbReference>
<dbReference type="PANTHER" id="PTHR42724">
    <property type="entry name" value="TETRAACYLDISACCHARIDE 4'-KINASE"/>
    <property type="match status" value="1"/>
</dbReference>
<dbReference type="PANTHER" id="PTHR42724:SF1">
    <property type="entry name" value="TETRAACYLDISACCHARIDE 4'-KINASE, MITOCHONDRIAL-RELATED"/>
    <property type="match status" value="1"/>
</dbReference>
<keyword evidence="8" id="KW-0067">ATP-binding</keyword>
<proteinExistence type="inferred from homology"/>
<evidence type="ECO:0000256" key="7">
    <source>
        <dbReference type="ARBA" id="ARBA00022777"/>
    </source>
</evidence>
<evidence type="ECO:0000256" key="9">
    <source>
        <dbReference type="ARBA" id="ARBA00023098"/>
    </source>
</evidence>
<dbReference type="NCBIfam" id="TIGR00682">
    <property type="entry name" value="lpxK"/>
    <property type="match status" value="1"/>
</dbReference>
<evidence type="ECO:0000256" key="2">
    <source>
        <dbReference type="ARBA" id="ARBA00012071"/>
    </source>
</evidence>